<dbReference type="InterPro" id="IPR005455">
    <property type="entry name" value="PFN_euk"/>
</dbReference>
<keyword evidence="7 8" id="KW-0206">Cytoskeleton</keyword>
<reference evidence="10" key="1">
    <citation type="submission" date="2009-03" db="EMBL/GenBank/DDBJ databases">
        <title>Caligus rogercresseyi ESTs and full-length cDNAs.</title>
        <authorList>
            <person name="Yasuike M."/>
            <person name="von Schalburg K."/>
            <person name="Cooper G."/>
            <person name="Leong J."/>
            <person name="Jones S.R.M."/>
            <person name="Koop B.F."/>
        </authorList>
    </citation>
    <scope>NUCLEOTIDE SEQUENCE</scope>
    <source>
        <tissue evidence="10">Whole tissue</tissue>
    </source>
</reference>
<proteinExistence type="evidence at transcript level"/>
<evidence type="ECO:0000256" key="3">
    <source>
        <dbReference type="ARBA" id="ARBA00011583"/>
    </source>
</evidence>
<dbReference type="PANTHER" id="PTHR11604:SF0">
    <property type="entry name" value="PROFILIN"/>
    <property type="match status" value="1"/>
</dbReference>
<dbReference type="Pfam" id="PF00235">
    <property type="entry name" value="Profilin"/>
    <property type="match status" value="1"/>
</dbReference>
<dbReference type="PRINTS" id="PR00392">
    <property type="entry name" value="PROFILIN"/>
</dbReference>
<evidence type="ECO:0000256" key="2">
    <source>
        <dbReference type="ARBA" id="ARBA00010058"/>
    </source>
</evidence>
<dbReference type="CDD" id="cd00148">
    <property type="entry name" value="PROF"/>
    <property type="match status" value="1"/>
</dbReference>
<comment type="subunit">
    <text evidence="3 8">Occurs in many kinds of cells as a complex with monomeric actin in a 1:1 ratio.</text>
</comment>
<dbReference type="AlphaFoldDB" id="C1BP76"/>
<dbReference type="InterPro" id="IPR036140">
    <property type="entry name" value="PFN_sf"/>
</dbReference>
<evidence type="ECO:0000256" key="6">
    <source>
        <dbReference type="ARBA" id="ARBA00023203"/>
    </source>
</evidence>
<dbReference type="SMART" id="SM00392">
    <property type="entry name" value="PROF"/>
    <property type="match status" value="1"/>
</dbReference>
<dbReference type="Gene3D" id="3.30.450.30">
    <property type="entry name" value="Dynein light chain 2a, cytoplasmic"/>
    <property type="match status" value="1"/>
</dbReference>
<dbReference type="GO" id="GO:0005938">
    <property type="term" value="C:cell cortex"/>
    <property type="evidence" value="ECO:0007669"/>
    <property type="project" value="TreeGrafter"/>
</dbReference>
<dbReference type="GO" id="GO:0005856">
    <property type="term" value="C:cytoskeleton"/>
    <property type="evidence" value="ECO:0007669"/>
    <property type="project" value="UniProtKB-SubCell"/>
</dbReference>
<evidence type="ECO:0000256" key="1">
    <source>
        <dbReference type="ARBA" id="ARBA00004245"/>
    </source>
</evidence>
<comment type="subcellular location">
    <subcellularLocation>
        <location evidence="1">Cytoplasm</location>
        <location evidence="1">Cytoskeleton</location>
    </subcellularLocation>
</comment>
<name>C1BP76_CALRO</name>
<evidence type="ECO:0000313" key="10">
    <source>
        <dbReference type="EMBL" id="ACO10829.1"/>
    </source>
</evidence>
<dbReference type="InterPro" id="IPR027310">
    <property type="entry name" value="Profilin_CS"/>
</dbReference>
<keyword evidence="6 9" id="KW-0009">Actin-binding</keyword>
<evidence type="ECO:0000256" key="7">
    <source>
        <dbReference type="ARBA" id="ARBA00023212"/>
    </source>
</evidence>
<comment type="similarity">
    <text evidence="2 9">Belongs to the profilin family.</text>
</comment>
<evidence type="ECO:0000256" key="9">
    <source>
        <dbReference type="RuleBase" id="RU003909"/>
    </source>
</evidence>
<evidence type="ECO:0000256" key="8">
    <source>
        <dbReference type="RuleBase" id="RU003908"/>
    </source>
</evidence>
<sequence>MSWQTYVDDQLLSTKMVKHAVICGHDGNIWAQDADFQVNAGELKSLASMYGSTESLALNGIVVGGTKYMFLSSTDRVLRAKKGKGGLHCMKTTQAIIICVYESPVVPEQAASVTEKLGDYLISVGY</sequence>
<gene>
    <name evidence="10" type="primary">PROF</name>
</gene>
<dbReference type="SUPFAM" id="SSF55770">
    <property type="entry name" value="Profilin (actin-binding protein)"/>
    <property type="match status" value="1"/>
</dbReference>
<evidence type="ECO:0000256" key="5">
    <source>
        <dbReference type="ARBA" id="ARBA00022490"/>
    </source>
</evidence>
<dbReference type="GO" id="GO:0003785">
    <property type="term" value="F:actin monomer binding"/>
    <property type="evidence" value="ECO:0007669"/>
    <property type="project" value="TreeGrafter"/>
</dbReference>
<protein>
    <recommendedName>
        <fullName evidence="4 9">Profilin</fullName>
    </recommendedName>
</protein>
<dbReference type="FunFam" id="3.30.450.30:FF:000001">
    <property type="entry name" value="Profilin"/>
    <property type="match status" value="1"/>
</dbReference>
<comment type="function">
    <text evidence="8">Binds to actin and affects the structure of the cytoskeleton. At high concentrations, profilin prevents the polymerization of actin, whereas it enhances it at low concentrations.</text>
</comment>
<dbReference type="PRINTS" id="PR01640">
    <property type="entry name" value="PROFILINPLNT"/>
</dbReference>
<dbReference type="EMBL" id="BT076405">
    <property type="protein sequence ID" value="ACO10829.1"/>
    <property type="molecule type" value="mRNA"/>
</dbReference>
<dbReference type="PROSITE" id="PS00414">
    <property type="entry name" value="PROFILIN"/>
    <property type="match status" value="1"/>
</dbReference>
<dbReference type="PANTHER" id="PTHR11604">
    <property type="entry name" value="PROFILIN"/>
    <property type="match status" value="1"/>
</dbReference>
<organism evidence="10">
    <name type="scientific">Caligus rogercresseyi</name>
    <name type="common">Sea louse</name>
    <dbReference type="NCBI Taxonomy" id="217165"/>
    <lineage>
        <taxon>Eukaryota</taxon>
        <taxon>Metazoa</taxon>
        <taxon>Ecdysozoa</taxon>
        <taxon>Arthropoda</taxon>
        <taxon>Crustacea</taxon>
        <taxon>Multicrustacea</taxon>
        <taxon>Hexanauplia</taxon>
        <taxon>Copepoda</taxon>
        <taxon>Siphonostomatoida</taxon>
        <taxon>Caligidae</taxon>
        <taxon>Caligus</taxon>
    </lineage>
</organism>
<evidence type="ECO:0000256" key="4">
    <source>
        <dbReference type="ARBA" id="ARBA00013422"/>
    </source>
</evidence>
<dbReference type="InterPro" id="IPR048278">
    <property type="entry name" value="PFN"/>
</dbReference>
<accession>C1BP76</accession>
<keyword evidence="5" id="KW-0963">Cytoplasm</keyword>